<keyword evidence="6 8" id="KW-0695">RNA-directed DNA polymerase</keyword>
<comment type="caution">
    <text evidence="8">The sequence shown here is derived from an EMBL/GenBank/DDBJ whole genome shotgun (WGS) entry which is preliminary data.</text>
</comment>
<gene>
    <name evidence="8" type="ORF">Tco_1121162</name>
</gene>
<reference evidence="8" key="1">
    <citation type="journal article" date="2022" name="Int. J. Mol. Sci.">
        <title>Draft Genome of Tanacetum Coccineum: Genomic Comparison of Closely Related Tanacetum-Family Plants.</title>
        <authorList>
            <person name="Yamashiro T."/>
            <person name="Shiraishi A."/>
            <person name="Nakayama K."/>
            <person name="Satake H."/>
        </authorList>
    </citation>
    <scope>NUCLEOTIDE SEQUENCE</scope>
</reference>
<dbReference type="PANTHER" id="PTHR37984">
    <property type="entry name" value="PROTEIN CBG26694"/>
    <property type="match status" value="1"/>
</dbReference>
<dbReference type="GO" id="GO:0003964">
    <property type="term" value="F:RNA-directed DNA polymerase activity"/>
    <property type="evidence" value="ECO:0007669"/>
    <property type="project" value="UniProtKB-KW"/>
</dbReference>
<reference evidence="8" key="2">
    <citation type="submission" date="2022-01" db="EMBL/GenBank/DDBJ databases">
        <authorList>
            <person name="Yamashiro T."/>
            <person name="Shiraishi A."/>
            <person name="Satake H."/>
            <person name="Nakayama K."/>
        </authorList>
    </citation>
    <scope>NUCLEOTIDE SEQUENCE</scope>
</reference>
<dbReference type="PANTHER" id="PTHR37984:SF5">
    <property type="entry name" value="PROTEIN NYNRIN-LIKE"/>
    <property type="match status" value="1"/>
</dbReference>
<keyword evidence="2" id="KW-0548">Nucleotidyltransferase</keyword>
<protein>
    <submittedName>
        <fullName evidence="8">Reverse transcriptase domain-containing protein</fullName>
    </submittedName>
</protein>
<dbReference type="EMBL" id="BQNB010021279">
    <property type="protein sequence ID" value="GJU04732.1"/>
    <property type="molecule type" value="Genomic_DNA"/>
</dbReference>
<evidence type="ECO:0000256" key="5">
    <source>
        <dbReference type="ARBA" id="ARBA00022801"/>
    </source>
</evidence>
<evidence type="ECO:0000256" key="2">
    <source>
        <dbReference type="ARBA" id="ARBA00022695"/>
    </source>
</evidence>
<dbReference type="InterPro" id="IPR041373">
    <property type="entry name" value="RT_RNaseH"/>
</dbReference>
<keyword evidence="4" id="KW-0255">Endonuclease</keyword>
<evidence type="ECO:0000256" key="6">
    <source>
        <dbReference type="ARBA" id="ARBA00022918"/>
    </source>
</evidence>
<evidence type="ECO:0000256" key="4">
    <source>
        <dbReference type="ARBA" id="ARBA00022759"/>
    </source>
</evidence>
<accession>A0ABQ5IWX7</accession>
<evidence type="ECO:0000313" key="9">
    <source>
        <dbReference type="Proteomes" id="UP001151760"/>
    </source>
</evidence>
<keyword evidence="5" id="KW-0378">Hydrolase</keyword>
<evidence type="ECO:0000256" key="3">
    <source>
        <dbReference type="ARBA" id="ARBA00022722"/>
    </source>
</evidence>
<dbReference type="InterPro" id="IPR043502">
    <property type="entry name" value="DNA/RNA_pol_sf"/>
</dbReference>
<keyword evidence="3" id="KW-0540">Nuclease</keyword>
<dbReference type="Proteomes" id="UP001151760">
    <property type="component" value="Unassembled WGS sequence"/>
</dbReference>
<keyword evidence="9" id="KW-1185">Reference proteome</keyword>
<organism evidence="8 9">
    <name type="scientific">Tanacetum coccineum</name>
    <dbReference type="NCBI Taxonomy" id="301880"/>
    <lineage>
        <taxon>Eukaryota</taxon>
        <taxon>Viridiplantae</taxon>
        <taxon>Streptophyta</taxon>
        <taxon>Embryophyta</taxon>
        <taxon>Tracheophyta</taxon>
        <taxon>Spermatophyta</taxon>
        <taxon>Magnoliopsida</taxon>
        <taxon>eudicotyledons</taxon>
        <taxon>Gunneridae</taxon>
        <taxon>Pentapetalae</taxon>
        <taxon>asterids</taxon>
        <taxon>campanulids</taxon>
        <taxon>Asterales</taxon>
        <taxon>Asteraceae</taxon>
        <taxon>Asteroideae</taxon>
        <taxon>Anthemideae</taxon>
        <taxon>Anthemidinae</taxon>
        <taxon>Tanacetum</taxon>
    </lineage>
</organism>
<evidence type="ECO:0000313" key="8">
    <source>
        <dbReference type="EMBL" id="GJU04732.1"/>
    </source>
</evidence>
<feature type="domain" description="Reverse transcriptase RNase H-like" evidence="7">
    <location>
        <begin position="94"/>
        <end position="172"/>
    </location>
</feature>
<dbReference type="InterPro" id="IPR050951">
    <property type="entry name" value="Retrovirus_Pol_polyprotein"/>
</dbReference>
<sequence>MTTIFHDMVEDFMEVFMDDFSVFGNSFDCCLANLDRMLARCEETILVLNWEKCHFMVKEGIVLGHKISRAGIEVNRAKIDVIAKLPYPTNVKGVRRQRIDGKFKPIYYASKTLNNAQEHYTTTKKELIAVVFSFDKFRQYLILSKTVFYTDHSALKYLFSKEDTKPRLIRTAYKTPTGCTPFRLVYGKACHLPIEIEHRAYWALKQCNMDLTGFEGIKISKQETSTVYTAYSLNEYSVFDTGINTVYPGEWIGMHTFFVYFIQDLGSKEISTNIGGEFINLEDLEVLES</sequence>
<proteinExistence type="predicted"/>
<keyword evidence="1" id="KW-0808">Transferase</keyword>
<evidence type="ECO:0000259" key="7">
    <source>
        <dbReference type="Pfam" id="PF17917"/>
    </source>
</evidence>
<dbReference type="CDD" id="cd09274">
    <property type="entry name" value="RNase_HI_RT_Ty3"/>
    <property type="match status" value="1"/>
</dbReference>
<dbReference type="SUPFAM" id="SSF56672">
    <property type="entry name" value="DNA/RNA polymerases"/>
    <property type="match status" value="1"/>
</dbReference>
<dbReference type="Pfam" id="PF17917">
    <property type="entry name" value="RT_RNaseH"/>
    <property type="match status" value="1"/>
</dbReference>
<name>A0ABQ5IWX7_9ASTR</name>
<dbReference type="Gene3D" id="3.30.70.270">
    <property type="match status" value="1"/>
</dbReference>
<dbReference type="InterPro" id="IPR043128">
    <property type="entry name" value="Rev_trsase/Diguanyl_cyclase"/>
</dbReference>
<evidence type="ECO:0000256" key="1">
    <source>
        <dbReference type="ARBA" id="ARBA00022679"/>
    </source>
</evidence>